<proteinExistence type="predicted"/>
<dbReference type="AlphaFoldDB" id="A0AAG5D595"/>
<dbReference type="EnsemblMetazoa" id="ENSAATROPT006398">
    <property type="protein sequence ID" value="ENSAATROPP005803"/>
    <property type="gene ID" value="ENSAATROPG005185"/>
</dbReference>
<evidence type="ECO:0000313" key="1">
    <source>
        <dbReference type="EnsemblMetazoa" id="ENSAATROPP005803"/>
    </source>
</evidence>
<sequence>MCIRAFRKSSIRRWCPFTLVAPQGTRIEDGKIFDSTSISINKLNQ</sequence>
<accession>A0AAG5D595</accession>
<protein>
    <submittedName>
        <fullName evidence="1">Uncharacterized protein</fullName>
    </submittedName>
</protein>
<keyword evidence="2" id="KW-1185">Reference proteome</keyword>
<name>A0AAG5D595_ANOAO</name>
<dbReference type="Proteomes" id="UP000075880">
    <property type="component" value="Unassembled WGS sequence"/>
</dbReference>
<reference evidence="1" key="1">
    <citation type="submission" date="2024-04" db="UniProtKB">
        <authorList>
            <consortium name="EnsemblMetazoa"/>
        </authorList>
    </citation>
    <scope>IDENTIFICATION</scope>
    <source>
        <strain evidence="1">EBRO</strain>
    </source>
</reference>
<evidence type="ECO:0000313" key="2">
    <source>
        <dbReference type="Proteomes" id="UP000075880"/>
    </source>
</evidence>
<organism evidence="1 2">
    <name type="scientific">Anopheles atroparvus</name>
    <name type="common">European mosquito</name>
    <dbReference type="NCBI Taxonomy" id="41427"/>
    <lineage>
        <taxon>Eukaryota</taxon>
        <taxon>Metazoa</taxon>
        <taxon>Ecdysozoa</taxon>
        <taxon>Arthropoda</taxon>
        <taxon>Hexapoda</taxon>
        <taxon>Insecta</taxon>
        <taxon>Pterygota</taxon>
        <taxon>Neoptera</taxon>
        <taxon>Endopterygota</taxon>
        <taxon>Diptera</taxon>
        <taxon>Nematocera</taxon>
        <taxon>Culicoidea</taxon>
        <taxon>Culicidae</taxon>
        <taxon>Anophelinae</taxon>
        <taxon>Anopheles</taxon>
    </lineage>
</organism>